<evidence type="ECO:0000259" key="2">
    <source>
        <dbReference type="Pfam" id="PF13514"/>
    </source>
</evidence>
<dbReference type="Pfam" id="PF13514">
    <property type="entry name" value="AAA_27"/>
    <property type="match status" value="1"/>
</dbReference>
<dbReference type="KEGG" id="rru:Rru_A1270"/>
<dbReference type="eggNOG" id="COG4717">
    <property type="taxonomic scope" value="Bacteria"/>
</dbReference>
<dbReference type="RefSeq" id="WP_011389025.1">
    <property type="nucleotide sequence ID" value="NC_007643.1"/>
</dbReference>
<dbReference type="AlphaFoldDB" id="Q2RUX4"/>
<dbReference type="HOGENOM" id="CLU_006135_0_0_5"/>
<name>Q2RUX4_RHORT</name>
<dbReference type="Gene3D" id="3.40.50.300">
    <property type="entry name" value="P-loop containing nucleotide triphosphate hydrolases"/>
    <property type="match status" value="2"/>
</dbReference>
<keyword evidence="4" id="KW-1185">Reference proteome</keyword>
<dbReference type="Proteomes" id="UP000001929">
    <property type="component" value="Chromosome"/>
</dbReference>
<gene>
    <name evidence="3" type="ordered locus">Rru_A1270</name>
</gene>
<dbReference type="PANTHER" id="PTHR41259">
    <property type="entry name" value="DOUBLE-STRAND BREAK REPAIR RAD50 ATPASE, PUTATIVE-RELATED"/>
    <property type="match status" value="1"/>
</dbReference>
<dbReference type="SUPFAM" id="SSF52540">
    <property type="entry name" value="P-loop containing nucleoside triphosphate hydrolases"/>
    <property type="match status" value="1"/>
</dbReference>
<reference evidence="3 4" key="1">
    <citation type="journal article" date="2011" name="Stand. Genomic Sci.">
        <title>Complete genome sequence of Rhodospirillum rubrum type strain (S1).</title>
        <authorList>
            <person name="Munk A.C."/>
            <person name="Copeland A."/>
            <person name="Lucas S."/>
            <person name="Lapidus A."/>
            <person name="Del Rio T.G."/>
            <person name="Barry K."/>
            <person name="Detter J.C."/>
            <person name="Hammon N."/>
            <person name="Israni S."/>
            <person name="Pitluck S."/>
            <person name="Brettin T."/>
            <person name="Bruce D."/>
            <person name="Han C."/>
            <person name="Tapia R."/>
            <person name="Gilna P."/>
            <person name="Schmutz J."/>
            <person name="Larimer F."/>
            <person name="Land M."/>
            <person name="Kyrpides N.C."/>
            <person name="Mavromatis K."/>
            <person name="Richardson P."/>
            <person name="Rohde M."/>
            <person name="Goker M."/>
            <person name="Klenk H.P."/>
            <person name="Zhang Y."/>
            <person name="Roberts G.P."/>
            <person name="Reslewic S."/>
            <person name="Schwartz D.C."/>
        </authorList>
    </citation>
    <scope>NUCLEOTIDE SEQUENCE [LARGE SCALE GENOMIC DNA]</scope>
    <source>
        <strain evidence="4">ATCC 11170 / ATH 1.1.1 / DSM 467 / LMG 4362 / NCIMB 8255 / S1</strain>
    </source>
</reference>
<dbReference type="EMBL" id="CP000230">
    <property type="protein sequence ID" value="ABC22071.1"/>
    <property type="molecule type" value="Genomic_DNA"/>
</dbReference>
<protein>
    <recommendedName>
        <fullName evidence="2">YhaN AAA domain-containing protein</fullName>
    </recommendedName>
</protein>
<proteinExistence type="predicted"/>
<accession>Q2RUX4</accession>
<dbReference type="PANTHER" id="PTHR41259:SF1">
    <property type="entry name" value="DOUBLE-STRAND BREAK REPAIR RAD50 ATPASE, PUTATIVE-RELATED"/>
    <property type="match status" value="1"/>
</dbReference>
<feature type="domain" description="YhaN AAA" evidence="2">
    <location>
        <begin position="1"/>
        <end position="213"/>
    </location>
</feature>
<dbReference type="EnsemblBacteria" id="ABC22071">
    <property type="protein sequence ID" value="ABC22071"/>
    <property type="gene ID" value="Rru_A1270"/>
</dbReference>
<evidence type="ECO:0000313" key="3">
    <source>
        <dbReference type="EMBL" id="ABC22071.1"/>
    </source>
</evidence>
<dbReference type="STRING" id="269796.Rru_A1270"/>
<keyword evidence="1" id="KW-0175">Coiled coil</keyword>
<dbReference type="InterPro" id="IPR027417">
    <property type="entry name" value="P-loop_NTPase"/>
</dbReference>
<dbReference type="eggNOG" id="COG0419">
    <property type="taxonomic scope" value="Bacteria"/>
</dbReference>
<evidence type="ECO:0000313" key="4">
    <source>
        <dbReference type="Proteomes" id="UP000001929"/>
    </source>
</evidence>
<dbReference type="PATRIC" id="fig|269796.9.peg.1335"/>
<organism evidence="3 4">
    <name type="scientific">Rhodospirillum rubrum (strain ATCC 11170 / ATH 1.1.1 / DSM 467 / LMG 4362 / NCIMB 8255 / S1)</name>
    <dbReference type="NCBI Taxonomy" id="269796"/>
    <lineage>
        <taxon>Bacteria</taxon>
        <taxon>Pseudomonadati</taxon>
        <taxon>Pseudomonadota</taxon>
        <taxon>Alphaproteobacteria</taxon>
        <taxon>Rhodospirillales</taxon>
        <taxon>Rhodospirillaceae</taxon>
        <taxon>Rhodospirillum</taxon>
    </lineage>
</organism>
<sequence>MRIDRLVLERYGHFADHSFDFSGDGPRLEIIHGPNEAGKSTVLAALSDLLFGFPARTPYNFRHDNPKLRLGASLRAADGRVLAFKRRKGTKKTLLAVDATGAESGDLPDNSLDPFLGGVDRSTFETLFALDHARLREGGEAMLATGGELAQSLFEAAGGTVGLASLLASLQAEADVLGNPGRKLAAKPYWQALERYDTARATMHGDGLKVEAWSAAVQAVSAAGERRAALDEALRALVTRRSALERIRRIAPLLGRLDDALARRAALGSPLPLPADFEDRWRAADHQARLAQDTATHRETALAGRRQERADLGEAGPLPGLANRIGALTDGLGVYRKNATDHPHRQRDLDDALRRRKALLTHLGLSAQDAAPKAVPTAPLLARVRAQIRQGAGVQATLEAARAAYDEAEIALRAAQAARLAQGEATPSPAEARAAFEAAQALGGEGLGKLARAKLERADLAARLAQALAALGRWRGEADALAALAVPSAESIAQAERHALESEAAEAAASRSVETTTEDLCRIEGALASLTATGPVPTADAVARARESRANGWRLIRRHYVEKTAREDDALAAFAPDGRVADHFEAALTTADHLADDREREAARIARFADLTGQHAAKIASLTALRADLEARRLKTRKARDAWVASWRACAIDPGTPAEMRPWLAARAAILADHAALRQSDVTIAVLEEQETQRRGHLLRAAASLGLADSQALDTAALRDRVRLACLQAEERSAESRKLAAEEQAAIQRRAARAAERETAAQTLADWQAAWSADMPAIGLSPTATIAEAEAALDLWGQIALLDQECEQTIKRRDQIADALGDFEARVAALLADLGAEASDLPANDPAAAIATLAKRVSAAEVRAARITDAAQAVKKAQAEAETAGKAALDAAAALRALAASHAIAEGADALALARLSREAAELDRQIDALRRQCLDQGDGLDEAALRAEASSISADAAAAEIAALVSQTESLQRDAQEAAQEQTEAGGRLRGLEGGVGIGPAAQAASDALADGADILGRWLQLHAAGLILTRAVERYRAANRHPVIDRADALFGAMVAGSANPIVSLGVHYGDEDRPTLVGIRADGGECPVTGMSEGTRDQLYLALRIATVERRLDSGEPLPFIADDLFVTSDEARTIPGLQTLATLATRTQVLLFTHHRHVVDAARATLPADSLRIHALG</sequence>
<dbReference type="InterPro" id="IPR038734">
    <property type="entry name" value="YhaN_AAA"/>
</dbReference>
<feature type="coiled-coil region" evidence="1">
    <location>
        <begin position="724"/>
        <end position="758"/>
    </location>
</feature>
<evidence type="ECO:0000256" key="1">
    <source>
        <dbReference type="SAM" id="Coils"/>
    </source>
</evidence>